<reference evidence="2" key="1">
    <citation type="submission" date="2024-07" db="EMBL/GenBank/DDBJ databases">
        <title>Two chromosome-level genome assemblies of Korean endemic species Abeliophyllum distichum and Forsythia ovata (Oleaceae).</title>
        <authorList>
            <person name="Jang H."/>
        </authorList>
    </citation>
    <scope>NUCLEOTIDE SEQUENCE [LARGE SCALE GENOMIC DNA]</scope>
</reference>
<proteinExistence type="predicted"/>
<dbReference type="AlphaFoldDB" id="A0ABD1RY59"/>
<dbReference type="EMBL" id="JBFOLK010000008">
    <property type="protein sequence ID" value="KAL2493385.1"/>
    <property type="molecule type" value="Genomic_DNA"/>
</dbReference>
<evidence type="ECO:0000313" key="1">
    <source>
        <dbReference type="EMBL" id="KAL2493385.1"/>
    </source>
</evidence>
<organism evidence="1 2">
    <name type="scientific">Abeliophyllum distichum</name>
    <dbReference type="NCBI Taxonomy" id="126358"/>
    <lineage>
        <taxon>Eukaryota</taxon>
        <taxon>Viridiplantae</taxon>
        <taxon>Streptophyta</taxon>
        <taxon>Embryophyta</taxon>
        <taxon>Tracheophyta</taxon>
        <taxon>Spermatophyta</taxon>
        <taxon>Magnoliopsida</taxon>
        <taxon>eudicotyledons</taxon>
        <taxon>Gunneridae</taxon>
        <taxon>Pentapetalae</taxon>
        <taxon>asterids</taxon>
        <taxon>lamiids</taxon>
        <taxon>Lamiales</taxon>
        <taxon>Oleaceae</taxon>
        <taxon>Forsythieae</taxon>
        <taxon>Abeliophyllum</taxon>
    </lineage>
</organism>
<comment type="caution">
    <text evidence="1">The sequence shown here is derived from an EMBL/GenBank/DDBJ whole genome shotgun (WGS) entry which is preliminary data.</text>
</comment>
<dbReference type="Proteomes" id="UP001604336">
    <property type="component" value="Unassembled WGS sequence"/>
</dbReference>
<gene>
    <name evidence="1" type="ORF">Adt_29013</name>
</gene>
<protein>
    <submittedName>
        <fullName evidence="1">Protein FAR1-RELATED SEQUENCE 5</fullName>
    </submittedName>
</protein>
<sequence>MLHHGLGKETVDMVHILRSHRGVSKTKKALVQQFSEANIPTCQQVRLLEIDAGGPSSLGCVEKDIRNYQRDVRHEMLGHDAETLIEHFTFEKTKNPNFVFDYETDDENKFVRCFWADCESRRSYAYFGDVVVFDTTYNTNRHSMLSYAASDLVDEGSLTDARSTFLLSEFQSLRIRVKDIDTGGEVGMSRNRNKSVEETQVVCDSNPVRAKGCGKRLKPGKEKALSQSNR</sequence>
<name>A0ABD1RY59_9LAMI</name>
<evidence type="ECO:0000313" key="2">
    <source>
        <dbReference type="Proteomes" id="UP001604336"/>
    </source>
</evidence>
<dbReference type="PANTHER" id="PTHR47718">
    <property type="entry name" value="OS01G0519700 PROTEIN"/>
    <property type="match status" value="1"/>
</dbReference>
<accession>A0ABD1RY59</accession>
<keyword evidence="2" id="KW-1185">Reference proteome</keyword>